<dbReference type="Proteomes" id="UP001056937">
    <property type="component" value="Chromosome 1"/>
</dbReference>
<dbReference type="RefSeq" id="WP_252165247.1">
    <property type="nucleotide sequence ID" value="NZ_CP084930.1"/>
</dbReference>
<protein>
    <submittedName>
        <fullName evidence="2">Uncharacterized protein</fullName>
    </submittedName>
</protein>
<gene>
    <name evidence="2" type="ORF">LHA26_08760</name>
</gene>
<accession>A0ABY4X3H3</accession>
<evidence type="ECO:0000256" key="1">
    <source>
        <dbReference type="SAM" id="MobiDB-lite"/>
    </source>
</evidence>
<feature type="region of interest" description="Disordered" evidence="1">
    <location>
        <begin position="1"/>
        <end position="58"/>
    </location>
</feature>
<evidence type="ECO:0000313" key="2">
    <source>
        <dbReference type="EMBL" id="USI71434.1"/>
    </source>
</evidence>
<evidence type="ECO:0000313" key="3">
    <source>
        <dbReference type="Proteomes" id="UP001056937"/>
    </source>
</evidence>
<name>A0ABY4X3H3_9SPHN</name>
<keyword evidence="3" id="KW-1185">Reference proteome</keyword>
<proteinExistence type="predicted"/>
<organism evidence="2 3">
    <name type="scientific">Sphingomonas morindae</name>
    <dbReference type="NCBI Taxonomy" id="1541170"/>
    <lineage>
        <taxon>Bacteria</taxon>
        <taxon>Pseudomonadati</taxon>
        <taxon>Pseudomonadota</taxon>
        <taxon>Alphaproteobacteria</taxon>
        <taxon>Sphingomonadales</taxon>
        <taxon>Sphingomonadaceae</taxon>
        <taxon>Sphingomonas</taxon>
    </lineage>
</organism>
<sequence length="58" mass="5883">MAKPPPAGPSSDIEGVNRDARVGVPNRDSAGPNAEDKQAAEADSKARPSQTEEKPGGA</sequence>
<dbReference type="EMBL" id="CP084930">
    <property type="protein sequence ID" value="USI71434.1"/>
    <property type="molecule type" value="Genomic_DNA"/>
</dbReference>
<feature type="compositionally biased region" description="Basic and acidic residues" evidence="1">
    <location>
        <begin position="34"/>
        <end position="58"/>
    </location>
</feature>
<reference evidence="2" key="1">
    <citation type="journal article" date="2022" name="Toxins">
        <title>Genomic Analysis of Sphingopyxis sp. USTB-05 for Biodegrading Cyanobacterial Hepatotoxins.</title>
        <authorList>
            <person name="Liu C."/>
            <person name="Xu Q."/>
            <person name="Zhao Z."/>
            <person name="Zhang H."/>
            <person name="Liu X."/>
            <person name="Yin C."/>
            <person name="Liu Y."/>
            <person name="Yan H."/>
        </authorList>
    </citation>
    <scope>NUCLEOTIDE SEQUENCE</scope>
    <source>
        <strain evidence="2">NBD5</strain>
    </source>
</reference>